<keyword evidence="1" id="KW-0812">Transmembrane</keyword>
<dbReference type="RefSeq" id="WP_394483067.1">
    <property type="nucleotide sequence ID" value="NZ_JBIGHV010000010.1"/>
</dbReference>
<dbReference type="Proteomes" id="UP001606210">
    <property type="component" value="Unassembled WGS sequence"/>
</dbReference>
<evidence type="ECO:0000256" key="1">
    <source>
        <dbReference type="SAM" id="Phobius"/>
    </source>
</evidence>
<gene>
    <name evidence="3" type="ORF">ACG00Y_23290</name>
</gene>
<evidence type="ECO:0000313" key="4">
    <source>
        <dbReference type="Proteomes" id="UP001606210"/>
    </source>
</evidence>
<proteinExistence type="predicted"/>
<evidence type="ECO:0000313" key="3">
    <source>
        <dbReference type="EMBL" id="MFG6432860.1"/>
    </source>
</evidence>
<protein>
    <submittedName>
        <fullName evidence="3">Uncharacterized protein</fullName>
    </submittedName>
</protein>
<organism evidence="3 4">
    <name type="scientific">Pelomonas parva</name>
    <dbReference type="NCBI Taxonomy" id="3299032"/>
    <lineage>
        <taxon>Bacteria</taxon>
        <taxon>Pseudomonadati</taxon>
        <taxon>Pseudomonadota</taxon>
        <taxon>Betaproteobacteria</taxon>
        <taxon>Burkholderiales</taxon>
        <taxon>Sphaerotilaceae</taxon>
        <taxon>Roseateles</taxon>
    </lineage>
</organism>
<reference evidence="3 4" key="1">
    <citation type="submission" date="2024-08" db="EMBL/GenBank/DDBJ databases">
        <authorList>
            <person name="Lu H."/>
        </authorList>
    </citation>
    <scope>NUCLEOTIDE SEQUENCE [LARGE SCALE GENOMIC DNA]</scope>
    <source>
        <strain evidence="3 4">LYH14W</strain>
    </source>
</reference>
<accession>A0ABW7F8P9</accession>
<keyword evidence="1" id="KW-0472">Membrane</keyword>
<feature type="chain" id="PRO_5045301519" evidence="2">
    <location>
        <begin position="22"/>
        <end position="187"/>
    </location>
</feature>
<sequence>MQTLPLRRLALATILPLAVWAAWPSTARAGDGHDHGDGAKEPAAAALPRFTATSEAFELVGVIDGKQLTLYLDHAPTNAPVKGAQLSLNIGGAQLAAKAQGDGEFTATLAQEPKPGVTPVTATITAGNESDLLAGEIDIHADEHADTHVDRSWKFWAAWGVGAAVVLGGLAALRKRMRRGNRFGETA</sequence>
<keyword evidence="1" id="KW-1133">Transmembrane helix</keyword>
<name>A0ABW7F8P9_9BURK</name>
<dbReference type="EMBL" id="JBIGHV010000010">
    <property type="protein sequence ID" value="MFG6432860.1"/>
    <property type="molecule type" value="Genomic_DNA"/>
</dbReference>
<keyword evidence="2" id="KW-0732">Signal</keyword>
<comment type="caution">
    <text evidence="3">The sequence shown here is derived from an EMBL/GenBank/DDBJ whole genome shotgun (WGS) entry which is preliminary data.</text>
</comment>
<feature type="transmembrane region" description="Helical" evidence="1">
    <location>
        <begin position="153"/>
        <end position="173"/>
    </location>
</feature>
<keyword evidence="4" id="KW-1185">Reference proteome</keyword>
<feature type="signal peptide" evidence="2">
    <location>
        <begin position="1"/>
        <end position="21"/>
    </location>
</feature>
<evidence type="ECO:0000256" key="2">
    <source>
        <dbReference type="SAM" id="SignalP"/>
    </source>
</evidence>